<accession>A0A8S1D399</accession>
<dbReference type="Pfam" id="PF12836">
    <property type="entry name" value="HHH_3"/>
    <property type="match status" value="1"/>
</dbReference>
<evidence type="ECO:0000313" key="2">
    <source>
        <dbReference type="Proteomes" id="UP000494165"/>
    </source>
</evidence>
<proteinExistence type="predicted"/>
<dbReference type="GO" id="GO:0006392">
    <property type="term" value="P:transcription elongation by mitochondrial RNA polymerase"/>
    <property type="evidence" value="ECO:0007669"/>
    <property type="project" value="InterPro"/>
</dbReference>
<dbReference type="Proteomes" id="UP000494165">
    <property type="component" value="Unassembled WGS sequence"/>
</dbReference>
<organism evidence="1 2">
    <name type="scientific">Cloeon dipterum</name>
    <dbReference type="NCBI Taxonomy" id="197152"/>
    <lineage>
        <taxon>Eukaryota</taxon>
        <taxon>Metazoa</taxon>
        <taxon>Ecdysozoa</taxon>
        <taxon>Arthropoda</taxon>
        <taxon>Hexapoda</taxon>
        <taxon>Insecta</taxon>
        <taxon>Pterygota</taxon>
        <taxon>Palaeoptera</taxon>
        <taxon>Ephemeroptera</taxon>
        <taxon>Pisciforma</taxon>
        <taxon>Baetidae</taxon>
        <taxon>Cloeon</taxon>
    </lineage>
</organism>
<sequence>MGSLIRNLCRRWPVKYGILKKDFICSTAVLQCSPLAKQLQLDTKYNILQVSSILKKINKCSVNDLVNMSFDFFEAEEMKKYRKENGPFRKLSDLLKVPAISEEKIETFCSLVAEKIREKNTSFRGVISPHFPDLKEELSNVVGVMVSADCSISWAEITKDYRLDNWGQVPMFSGQKKLAPHEIHEAVSSAVKEIPQSRVYVFESIPNLSPQQSYIQPYIERKETHAMLLALLNAREPVGNKVFYLRSKLPTRLFKIMVGNERISSRPLVTRLLQGECVGENDPCRLTDLNPETFDAFSKLPGVQQEAYSNALILAMSFLKLIPIEMSDKR</sequence>
<dbReference type="OrthoDB" id="5949570at2759"/>
<dbReference type="AlphaFoldDB" id="A0A8S1D399"/>
<dbReference type="SUPFAM" id="SSF47781">
    <property type="entry name" value="RuvA domain 2-like"/>
    <property type="match status" value="1"/>
</dbReference>
<evidence type="ECO:0008006" key="3">
    <source>
        <dbReference type="Google" id="ProtNLM"/>
    </source>
</evidence>
<dbReference type="GO" id="GO:0030337">
    <property type="term" value="F:DNA polymerase processivity factor activity"/>
    <property type="evidence" value="ECO:0007669"/>
    <property type="project" value="TreeGrafter"/>
</dbReference>
<dbReference type="PANTHER" id="PTHR21053:SF2">
    <property type="entry name" value="TRANSCRIPTION ELONGATION FACTOR, MITOCHONDRIAL"/>
    <property type="match status" value="1"/>
</dbReference>
<protein>
    <recommendedName>
        <fullName evidence="3">Transcription elongation factor, mitochondrial</fullName>
    </recommendedName>
</protein>
<dbReference type="GO" id="GO:0042645">
    <property type="term" value="C:mitochondrial nucleoid"/>
    <property type="evidence" value="ECO:0007669"/>
    <property type="project" value="TreeGrafter"/>
</dbReference>
<keyword evidence="2" id="KW-1185">Reference proteome</keyword>
<dbReference type="Gene3D" id="1.10.150.280">
    <property type="entry name" value="AF1531-like domain"/>
    <property type="match status" value="1"/>
</dbReference>
<comment type="caution">
    <text evidence="1">The sequence shown here is derived from an EMBL/GenBank/DDBJ whole genome shotgun (WGS) entry which is preliminary data.</text>
</comment>
<dbReference type="PANTHER" id="PTHR21053">
    <property type="entry name" value="TRANSCRIPTION ELONGATION FACTOR, MITOCHONDRIAL"/>
    <property type="match status" value="1"/>
</dbReference>
<reference evidence="1 2" key="1">
    <citation type="submission" date="2020-04" db="EMBL/GenBank/DDBJ databases">
        <authorList>
            <person name="Alioto T."/>
            <person name="Alioto T."/>
            <person name="Gomez Garrido J."/>
        </authorList>
    </citation>
    <scope>NUCLEOTIDE SEQUENCE [LARGE SCALE GENOMIC DNA]</scope>
</reference>
<dbReference type="InterPro" id="IPR010994">
    <property type="entry name" value="RuvA_2-like"/>
</dbReference>
<name>A0A8S1D399_9INSE</name>
<gene>
    <name evidence="1" type="ORF">CLODIP_2_CD10885</name>
</gene>
<evidence type="ECO:0000313" key="1">
    <source>
        <dbReference type="EMBL" id="CAB3376127.1"/>
    </source>
</evidence>
<dbReference type="InterPro" id="IPR039150">
    <property type="entry name" value="TEFM"/>
</dbReference>
<dbReference type="EMBL" id="CADEPI010000124">
    <property type="protein sequence ID" value="CAB3376127.1"/>
    <property type="molecule type" value="Genomic_DNA"/>
</dbReference>